<organism evidence="1 2">
    <name type="scientific">Devosia neptuniae</name>
    <dbReference type="NCBI Taxonomy" id="191302"/>
    <lineage>
        <taxon>Bacteria</taxon>
        <taxon>Pseudomonadati</taxon>
        <taxon>Pseudomonadota</taxon>
        <taxon>Alphaproteobacteria</taxon>
        <taxon>Hyphomicrobiales</taxon>
        <taxon>Devosiaceae</taxon>
        <taxon>Devosia</taxon>
    </lineage>
</organism>
<keyword evidence="2" id="KW-1185">Reference proteome</keyword>
<dbReference type="Proteomes" id="UP001061862">
    <property type="component" value="Chromosome"/>
</dbReference>
<dbReference type="PROSITE" id="PS51318">
    <property type="entry name" value="TAT"/>
    <property type="match status" value="1"/>
</dbReference>
<accession>A0ABY6C8T5</accession>
<reference evidence="1 2" key="1">
    <citation type="submission" date="2022-09" db="EMBL/GenBank/DDBJ databases">
        <title>Interaction between co-microsymbionts with complementary sets of symbiotic genes in legume-rhizobium systems.</title>
        <authorList>
            <person name="Safronova V."/>
            <person name="Sazanova A."/>
            <person name="Afonin A."/>
            <person name="Chirak E."/>
        </authorList>
    </citation>
    <scope>NUCLEOTIDE SEQUENCE [LARGE SCALE GENOMIC DNA]</scope>
    <source>
        <strain evidence="1 2">A18/4-1</strain>
    </source>
</reference>
<evidence type="ECO:0000313" key="2">
    <source>
        <dbReference type="Proteomes" id="UP001061862"/>
    </source>
</evidence>
<dbReference type="RefSeq" id="WP_262166484.1">
    <property type="nucleotide sequence ID" value="NZ_CP104965.1"/>
</dbReference>
<evidence type="ECO:0000313" key="1">
    <source>
        <dbReference type="EMBL" id="UXN68579.1"/>
    </source>
</evidence>
<name>A0ABY6C8T5_9HYPH</name>
<proteinExistence type="predicted"/>
<gene>
    <name evidence="1" type="ORF">N8A98_15105</name>
</gene>
<dbReference type="EMBL" id="CP104965">
    <property type="protein sequence ID" value="UXN68579.1"/>
    <property type="molecule type" value="Genomic_DNA"/>
</dbReference>
<dbReference type="InterPro" id="IPR006311">
    <property type="entry name" value="TAT_signal"/>
</dbReference>
<protein>
    <submittedName>
        <fullName evidence="1">Uncharacterized protein</fullName>
    </submittedName>
</protein>
<sequence>MKSHKGRTLLKIIAAIALAAAAIVVFLPATQAASGTAVTLHQQTLR</sequence>